<dbReference type="Pfam" id="PF14543">
    <property type="entry name" value="TAXi_N"/>
    <property type="match status" value="1"/>
</dbReference>
<evidence type="ECO:0000256" key="1">
    <source>
        <dbReference type="ARBA" id="ARBA00007447"/>
    </source>
</evidence>
<feature type="domain" description="Xylanase inhibitor N-terminal" evidence="3">
    <location>
        <begin position="87"/>
        <end position="238"/>
    </location>
</feature>
<dbReference type="PANTHER" id="PTHR47965:SF47">
    <property type="entry name" value="OS01G0937600 PROTEIN"/>
    <property type="match status" value="1"/>
</dbReference>
<dbReference type="PANTHER" id="PTHR47965">
    <property type="entry name" value="ASPARTYL PROTEASE-RELATED"/>
    <property type="match status" value="1"/>
</dbReference>
<dbReference type="InterPro" id="IPR032799">
    <property type="entry name" value="TAXi_C"/>
</dbReference>
<dbReference type="FunFam" id="2.40.70.10:FF:000117">
    <property type="entry name" value="Os01g0937500 protein"/>
    <property type="match status" value="1"/>
</dbReference>
<name>A0A8J5VS91_ZIZPA</name>
<proteinExistence type="inferred from homology"/>
<keyword evidence="5" id="KW-1185">Reference proteome</keyword>
<dbReference type="Proteomes" id="UP000729402">
    <property type="component" value="Unassembled WGS sequence"/>
</dbReference>
<evidence type="ECO:0008006" key="6">
    <source>
        <dbReference type="Google" id="ProtNLM"/>
    </source>
</evidence>
<evidence type="ECO:0000259" key="2">
    <source>
        <dbReference type="Pfam" id="PF14541"/>
    </source>
</evidence>
<comment type="caution">
    <text evidence="4">The sequence shown here is derived from an EMBL/GenBank/DDBJ whole genome shotgun (WGS) entry which is preliminary data.</text>
</comment>
<feature type="domain" description="Xylanase inhibitor C-terminal" evidence="2">
    <location>
        <begin position="280"/>
        <end position="450"/>
    </location>
</feature>
<dbReference type="GO" id="GO:0006508">
    <property type="term" value="P:proteolysis"/>
    <property type="evidence" value="ECO:0007669"/>
    <property type="project" value="InterPro"/>
</dbReference>
<organism evidence="4 5">
    <name type="scientific">Zizania palustris</name>
    <name type="common">Northern wild rice</name>
    <dbReference type="NCBI Taxonomy" id="103762"/>
    <lineage>
        <taxon>Eukaryota</taxon>
        <taxon>Viridiplantae</taxon>
        <taxon>Streptophyta</taxon>
        <taxon>Embryophyta</taxon>
        <taxon>Tracheophyta</taxon>
        <taxon>Spermatophyta</taxon>
        <taxon>Magnoliopsida</taxon>
        <taxon>Liliopsida</taxon>
        <taxon>Poales</taxon>
        <taxon>Poaceae</taxon>
        <taxon>BOP clade</taxon>
        <taxon>Oryzoideae</taxon>
        <taxon>Oryzeae</taxon>
        <taxon>Zizaniinae</taxon>
        <taxon>Zizania</taxon>
    </lineage>
</organism>
<evidence type="ECO:0000259" key="3">
    <source>
        <dbReference type="Pfam" id="PF14543"/>
    </source>
</evidence>
<comment type="similarity">
    <text evidence="1">Belongs to the peptidase A1 family.</text>
</comment>
<protein>
    <recommendedName>
        <fullName evidence="6">Peptidase A1 domain-containing protein</fullName>
    </recommendedName>
</protein>
<accession>A0A8J5VS91</accession>
<dbReference type="GO" id="GO:0004190">
    <property type="term" value="F:aspartic-type endopeptidase activity"/>
    <property type="evidence" value="ECO:0007669"/>
    <property type="project" value="InterPro"/>
</dbReference>
<dbReference type="Pfam" id="PF14541">
    <property type="entry name" value="TAXi_C"/>
    <property type="match status" value="1"/>
</dbReference>
<reference evidence="4" key="2">
    <citation type="submission" date="2021-02" db="EMBL/GenBank/DDBJ databases">
        <authorList>
            <person name="Kimball J.A."/>
            <person name="Haas M.W."/>
            <person name="Macchietto M."/>
            <person name="Kono T."/>
            <person name="Duquette J."/>
            <person name="Shao M."/>
        </authorList>
    </citation>
    <scope>NUCLEOTIDE SEQUENCE</scope>
    <source>
        <tissue evidence="4">Fresh leaf tissue</tissue>
    </source>
</reference>
<dbReference type="AlphaFoldDB" id="A0A8J5VS91"/>
<evidence type="ECO:0000313" key="4">
    <source>
        <dbReference type="EMBL" id="KAG8079020.1"/>
    </source>
</evidence>
<dbReference type="OrthoDB" id="1258937at2759"/>
<dbReference type="EMBL" id="JAAALK010000282">
    <property type="protein sequence ID" value="KAG8079020.1"/>
    <property type="molecule type" value="Genomic_DNA"/>
</dbReference>
<reference evidence="4" key="1">
    <citation type="journal article" date="2021" name="bioRxiv">
        <title>Whole Genome Assembly and Annotation of Northern Wild Rice, Zizania palustris L., Supports a Whole Genome Duplication in the Zizania Genus.</title>
        <authorList>
            <person name="Haas M."/>
            <person name="Kono T."/>
            <person name="Macchietto M."/>
            <person name="Millas R."/>
            <person name="McGilp L."/>
            <person name="Shao M."/>
            <person name="Duquette J."/>
            <person name="Hirsch C.N."/>
            <person name="Kimball J."/>
        </authorList>
    </citation>
    <scope>NUCLEOTIDE SEQUENCE</scope>
    <source>
        <tissue evidence="4">Fresh leaf tissue</tissue>
    </source>
</reference>
<dbReference type="InterPro" id="IPR001461">
    <property type="entry name" value="Aspartic_peptidase_A1"/>
</dbReference>
<dbReference type="InterPro" id="IPR032861">
    <property type="entry name" value="TAXi_N"/>
</dbReference>
<evidence type="ECO:0000313" key="5">
    <source>
        <dbReference type="Proteomes" id="UP000729402"/>
    </source>
</evidence>
<gene>
    <name evidence="4" type="ORF">GUJ93_ZPchr0007g5760</name>
</gene>
<sequence>MGPGGMPVDGEPAMVLGLKELEKNLLVFDSDKMVMWFSELLDIHLLRCDMSLVLLLSCMAANGDRPLIVPLAKDTKTSLYTIAIKNDAPLVVDLAGTLVWSTCPSTHSTVPCMSGTCSAVNQQQPRRCRYVDGGWFWAGREPGSRCACTAHPFNPVTGECSTGDLTTFAMSANSTTNVTKLMDPVAFTTVGACAPRRLLASLPAAATGVAGFSQRPLSLPSQLAAQRNFGNKFALCLPEFAAFGDLPVYLDLSAWGRGLIDYTEAMQYTPVLTNPRNPGYYLPVRRITVSWSIPEVEVSLPAGALDLDTRTGRGGVVLSTVTPYTVMRPDVFRAFAQAFDTATLNGKYPNVTRLPAVGPFKLCYAGPIPMLKRPVAYDMPTIYLELTGTGATRVWPLYVDNYMVGSCVGILEMGPGGMPVDGEPAMVIGVKQLDQNLLVFDLDKMVLWFSGELPYGMTGCPSPFR</sequence>